<dbReference type="Proteomes" id="UP001155057">
    <property type="component" value="Unassembled WGS sequence"/>
</dbReference>
<proteinExistence type="predicted"/>
<evidence type="ECO:0000313" key="3">
    <source>
        <dbReference type="Proteomes" id="UP001155057"/>
    </source>
</evidence>
<dbReference type="AlphaFoldDB" id="A0A9X2Q9B7"/>
<protein>
    <recommendedName>
        <fullName evidence="4">DUF4926 domain-containing protein</fullName>
    </recommendedName>
</protein>
<dbReference type="RefSeq" id="WP_259124216.1">
    <property type="nucleotide sequence ID" value="NZ_JANUAE010000009.1"/>
</dbReference>
<dbReference type="EMBL" id="JANUAE010000009">
    <property type="protein sequence ID" value="MCS3710930.1"/>
    <property type="molecule type" value="Genomic_DNA"/>
</dbReference>
<accession>A0A9X2Q9B7</accession>
<name>A0A9X2Q9B7_9BACT</name>
<evidence type="ECO:0008006" key="4">
    <source>
        <dbReference type="Google" id="ProtNLM"/>
    </source>
</evidence>
<evidence type="ECO:0000313" key="2">
    <source>
        <dbReference type="EMBL" id="MCS3710930.1"/>
    </source>
</evidence>
<comment type="caution">
    <text evidence="2">The sequence shown here is derived from an EMBL/GenBank/DDBJ whole genome shotgun (WGS) entry which is preliminary data.</text>
</comment>
<gene>
    <name evidence="2" type="ORF">GGP61_002556</name>
</gene>
<sequence>MIEEHDRVALTTKEPGAGLEPGDVGTIVHAYSGGEAFEVEFVTLTGDTVAVLAVDRDEVRPVQSRELTHTRGLKWGKEGFALAGTHRIPEE</sequence>
<feature type="region of interest" description="Disordered" evidence="1">
    <location>
        <begin position="1"/>
        <end position="23"/>
    </location>
</feature>
<dbReference type="Pfam" id="PF16277">
    <property type="entry name" value="DUF4926"/>
    <property type="match status" value="1"/>
</dbReference>
<evidence type="ECO:0000256" key="1">
    <source>
        <dbReference type="SAM" id="MobiDB-lite"/>
    </source>
</evidence>
<dbReference type="InterPro" id="IPR032568">
    <property type="entry name" value="DUF4926"/>
</dbReference>
<reference evidence="2" key="1">
    <citation type="submission" date="2022-08" db="EMBL/GenBank/DDBJ databases">
        <title>Genomic Encyclopedia of Type Strains, Phase V (KMG-V): Genome sequencing to study the core and pangenomes of soil and plant-associated prokaryotes.</title>
        <authorList>
            <person name="Whitman W."/>
        </authorList>
    </citation>
    <scope>NUCLEOTIDE SEQUENCE</scope>
    <source>
        <strain evidence="2">SP3049</strain>
    </source>
</reference>
<organism evidence="2 3">
    <name type="scientific">Salinibacter ruber</name>
    <dbReference type="NCBI Taxonomy" id="146919"/>
    <lineage>
        <taxon>Bacteria</taxon>
        <taxon>Pseudomonadati</taxon>
        <taxon>Rhodothermota</taxon>
        <taxon>Rhodothermia</taxon>
        <taxon>Rhodothermales</taxon>
        <taxon>Salinibacteraceae</taxon>
        <taxon>Salinibacter</taxon>
    </lineage>
</organism>